<evidence type="ECO:0000256" key="3">
    <source>
        <dbReference type="ARBA" id="ARBA00022827"/>
    </source>
</evidence>
<evidence type="ECO:0000259" key="6">
    <source>
        <dbReference type="Pfam" id="PF01494"/>
    </source>
</evidence>
<keyword evidence="3" id="KW-0274">FAD</keyword>
<accession>A0A1Y2CDJ3</accession>
<dbReference type="Proteomes" id="UP000193642">
    <property type="component" value="Unassembled WGS sequence"/>
</dbReference>
<evidence type="ECO:0000256" key="4">
    <source>
        <dbReference type="ARBA" id="ARBA00023002"/>
    </source>
</evidence>
<reference evidence="7 8" key="1">
    <citation type="submission" date="2016-07" db="EMBL/GenBank/DDBJ databases">
        <title>Pervasive Adenine N6-methylation of Active Genes in Fungi.</title>
        <authorList>
            <consortium name="DOE Joint Genome Institute"/>
            <person name="Mondo S.J."/>
            <person name="Dannebaum R.O."/>
            <person name="Kuo R.C."/>
            <person name="Labutti K."/>
            <person name="Haridas S."/>
            <person name="Kuo A."/>
            <person name="Salamov A."/>
            <person name="Ahrendt S.R."/>
            <person name="Lipzen A."/>
            <person name="Sullivan W."/>
            <person name="Andreopoulos W.B."/>
            <person name="Clum A."/>
            <person name="Lindquist E."/>
            <person name="Daum C."/>
            <person name="Ramamoorthy G.K."/>
            <person name="Gryganskyi A."/>
            <person name="Culley D."/>
            <person name="Magnuson J.K."/>
            <person name="James T.Y."/>
            <person name="O'Malley M.A."/>
            <person name="Stajich J.E."/>
            <person name="Spatafora J.W."/>
            <person name="Visel A."/>
            <person name="Grigoriev I.V."/>
        </authorList>
    </citation>
    <scope>NUCLEOTIDE SEQUENCE [LARGE SCALE GENOMIC DNA]</scope>
    <source>
        <strain evidence="7 8">JEL800</strain>
    </source>
</reference>
<organism evidence="7 8">
    <name type="scientific">Rhizoclosmatium globosum</name>
    <dbReference type="NCBI Taxonomy" id="329046"/>
    <lineage>
        <taxon>Eukaryota</taxon>
        <taxon>Fungi</taxon>
        <taxon>Fungi incertae sedis</taxon>
        <taxon>Chytridiomycota</taxon>
        <taxon>Chytridiomycota incertae sedis</taxon>
        <taxon>Chytridiomycetes</taxon>
        <taxon>Chytridiales</taxon>
        <taxon>Chytriomycetaceae</taxon>
        <taxon>Rhizoclosmatium</taxon>
    </lineage>
</organism>
<sequence>MGKTVAIIGAGPAGVVAAIALKRQGFEPTLYDKVDPIEVLKETLRTGEQGVIQFGETGGTVSLYGNGLRALKNLGLLDKVEELRRVQNDSMVFALQDGSDRVVRNLHTTKPGEIEPMYVLRSEFHALLMRESNFLGVKTFAGKKFASLEETADSQVIVTFTDGTIVEVDFVIGADGVYSGVRRFIFPEAPLPTIYGCGYVGIVDLGPHPSGINVKFDDMMAIHMDPIGGHAMYNSTYSPTGGAFNIIDWNKPEGVTSDDADWKPYLDLPKETSKLAEVLEGWGMKQNLVDVVRTAKRLAPLSLVDLPDLPVFYKGRVVLIGDAAHGTLPTMGQGLNLALEDAAR</sequence>
<dbReference type="STRING" id="329046.A0A1Y2CDJ3"/>
<protein>
    <submittedName>
        <fullName evidence="7">FAD/NAD(P)-binding domain-containing protein</fullName>
    </submittedName>
</protein>
<proteinExistence type="inferred from homology"/>
<dbReference type="PANTHER" id="PTHR13789">
    <property type="entry name" value="MONOOXYGENASE"/>
    <property type="match status" value="1"/>
</dbReference>
<dbReference type="GO" id="GO:0071949">
    <property type="term" value="F:FAD binding"/>
    <property type="evidence" value="ECO:0007669"/>
    <property type="project" value="InterPro"/>
</dbReference>
<dbReference type="GO" id="GO:0004497">
    <property type="term" value="F:monooxygenase activity"/>
    <property type="evidence" value="ECO:0007669"/>
    <property type="project" value="UniProtKB-KW"/>
</dbReference>
<comment type="similarity">
    <text evidence="1">Belongs to the paxM FAD-dependent monooxygenase family.</text>
</comment>
<dbReference type="Pfam" id="PF01494">
    <property type="entry name" value="FAD_binding_3"/>
    <property type="match status" value="2"/>
</dbReference>
<comment type="caution">
    <text evidence="7">The sequence shown here is derived from an EMBL/GenBank/DDBJ whole genome shotgun (WGS) entry which is preliminary data.</text>
</comment>
<feature type="domain" description="FAD-binding" evidence="6">
    <location>
        <begin position="4"/>
        <end position="183"/>
    </location>
</feature>
<name>A0A1Y2CDJ3_9FUNG</name>
<keyword evidence="4" id="KW-0560">Oxidoreductase</keyword>
<evidence type="ECO:0000313" key="8">
    <source>
        <dbReference type="Proteomes" id="UP000193642"/>
    </source>
</evidence>
<dbReference type="InterPro" id="IPR002938">
    <property type="entry name" value="FAD-bd"/>
</dbReference>
<dbReference type="PRINTS" id="PR00420">
    <property type="entry name" value="RNGMNOXGNASE"/>
</dbReference>
<dbReference type="EMBL" id="MCGO01000020">
    <property type="protein sequence ID" value="ORY45119.1"/>
    <property type="molecule type" value="Genomic_DNA"/>
</dbReference>
<dbReference type="SUPFAM" id="SSF51905">
    <property type="entry name" value="FAD/NAD(P)-binding domain"/>
    <property type="match status" value="1"/>
</dbReference>
<evidence type="ECO:0000313" key="7">
    <source>
        <dbReference type="EMBL" id="ORY45119.1"/>
    </source>
</evidence>
<keyword evidence="8" id="KW-1185">Reference proteome</keyword>
<gene>
    <name evidence="7" type="ORF">BCR33DRAFT_850018</name>
</gene>
<dbReference type="InterPro" id="IPR050493">
    <property type="entry name" value="FAD-dep_Monooxygenase_BioMet"/>
</dbReference>
<keyword evidence="2" id="KW-0285">Flavoprotein</keyword>
<keyword evidence="5" id="KW-0503">Monooxygenase</keyword>
<evidence type="ECO:0000256" key="5">
    <source>
        <dbReference type="ARBA" id="ARBA00023033"/>
    </source>
</evidence>
<evidence type="ECO:0000256" key="1">
    <source>
        <dbReference type="ARBA" id="ARBA00007992"/>
    </source>
</evidence>
<dbReference type="Gene3D" id="3.50.50.60">
    <property type="entry name" value="FAD/NAD(P)-binding domain"/>
    <property type="match status" value="1"/>
</dbReference>
<dbReference type="OrthoDB" id="655030at2759"/>
<dbReference type="PANTHER" id="PTHR13789:SF309">
    <property type="entry name" value="PUTATIVE (AFU_ORTHOLOGUE AFUA_6G14510)-RELATED"/>
    <property type="match status" value="1"/>
</dbReference>
<dbReference type="AlphaFoldDB" id="A0A1Y2CDJ3"/>
<dbReference type="InterPro" id="IPR036188">
    <property type="entry name" value="FAD/NAD-bd_sf"/>
</dbReference>
<feature type="domain" description="FAD-binding" evidence="6">
    <location>
        <begin position="313"/>
        <end position="343"/>
    </location>
</feature>
<evidence type="ECO:0000256" key="2">
    <source>
        <dbReference type="ARBA" id="ARBA00022630"/>
    </source>
</evidence>